<evidence type="ECO:0000313" key="6">
    <source>
        <dbReference type="EMBL" id="OCQ23281.1"/>
    </source>
</evidence>
<dbReference type="Gene3D" id="3.90.1580.10">
    <property type="entry name" value="paralog of FGE (formylglycine-generating enzyme)"/>
    <property type="match status" value="2"/>
</dbReference>
<gene>
    <name evidence="6" type="ORF">A7985_04880</name>
</gene>
<dbReference type="InterPro" id="IPR017806">
    <property type="entry name" value="EgtB"/>
</dbReference>
<organism evidence="6 7">
    <name type="scientific">Pseudoalteromonas luteoviolacea</name>
    <dbReference type="NCBI Taxonomy" id="43657"/>
    <lineage>
        <taxon>Bacteria</taxon>
        <taxon>Pseudomonadati</taxon>
        <taxon>Pseudomonadota</taxon>
        <taxon>Gammaproteobacteria</taxon>
        <taxon>Alteromonadales</taxon>
        <taxon>Pseudoalteromonadaceae</taxon>
        <taxon>Pseudoalteromonas</taxon>
    </lineage>
</organism>
<evidence type="ECO:0000313" key="7">
    <source>
        <dbReference type="Proteomes" id="UP000093366"/>
    </source>
</evidence>
<accession>A0A1C0TVE7</accession>
<dbReference type="InterPro" id="IPR024775">
    <property type="entry name" value="DinB-like"/>
</dbReference>
<dbReference type="InterPro" id="IPR042095">
    <property type="entry name" value="SUMF_sf"/>
</dbReference>
<dbReference type="PANTHER" id="PTHR23150">
    <property type="entry name" value="SULFATASE MODIFYING FACTOR 1, 2"/>
    <property type="match status" value="1"/>
</dbReference>
<dbReference type="EMBL" id="MAUJ01000001">
    <property type="protein sequence ID" value="OCQ23281.1"/>
    <property type="molecule type" value="Genomic_DNA"/>
</dbReference>
<evidence type="ECO:0000256" key="2">
    <source>
        <dbReference type="ARBA" id="ARBA00023004"/>
    </source>
</evidence>
<dbReference type="RefSeq" id="WP_065789305.1">
    <property type="nucleotide sequence ID" value="NZ_MAUJ01000001.1"/>
</dbReference>
<proteinExistence type="predicted"/>
<dbReference type="NCBIfam" id="TIGR03440">
    <property type="entry name" value="egtB_TIGR03440"/>
    <property type="match status" value="1"/>
</dbReference>
<dbReference type="GO" id="GO:0052699">
    <property type="term" value="P:ergothioneine biosynthetic process"/>
    <property type="evidence" value="ECO:0007669"/>
    <property type="project" value="InterPro"/>
</dbReference>
<dbReference type="Pfam" id="PF03781">
    <property type="entry name" value="FGE-sulfatase"/>
    <property type="match status" value="1"/>
</dbReference>
<dbReference type="PANTHER" id="PTHR23150:SF36">
    <property type="entry name" value="HERCYNINE OXYGENASE"/>
    <property type="match status" value="1"/>
</dbReference>
<comment type="pathway">
    <text evidence="3">Amino-acid biosynthesis; ergothioneine biosynthesis.</text>
</comment>
<evidence type="ECO:0000259" key="5">
    <source>
        <dbReference type="Pfam" id="PF12867"/>
    </source>
</evidence>
<name>A0A1C0TVE7_9GAMM</name>
<feature type="domain" description="DinB-like" evidence="5">
    <location>
        <begin position="21"/>
        <end position="150"/>
    </location>
</feature>
<dbReference type="Proteomes" id="UP000093366">
    <property type="component" value="Unassembled WGS sequence"/>
</dbReference>
<feature type="domain" description="Sulfatase-modifying factor enzyme-like" evidence="4">
    <location>
        <begin position="190"/>
        <end position="314"/>
    </location>
</feature>
<dbReference type="AlphaFoldDB" id="A0A1C0TVE7"/>
<dbReference type="InterPro" id="IPR051043">
    <property type="entry name" value="Sulfatase_Mod_Factor_Kinase"/>
</dbReference>
<dbReference type="InterPro" id="IPR016187">
    <property type="entry name" value="CTDL_fold"/>
</dbReference>
<dbReference type="OrthoDB" id="9768004at2"/>
<evidence type="ECO:0000256" key="1">
    <source>
        <dbReference type="ARBA" id="ARBA00023002"/>
    </source>
</evidence>
<keyword evidence="1" id="KW-0560">Oxidoreductase</keyword>
<dbReference type="SUPFAM" id="SSF56436">
    <property type="entry name" value="C-type lectin-like"/>
    <property type="match status" value="1"/>
</dbReference>
<sequence length="424" mass="49288">MNWQQLSSNEKTKYFVDKYIQIRSSTIALCKGLEKEDYTVQPIADVSPPKWHLGHTTWFFEEVILVKHMADYTRYQQGYRLLFNSYYKSAGGHWLQSQRGDLSRPTVDEVLHYRNFVDECVINFLTMSEADDVILSLLEIGLHHEQQHQELLLMDIKYILGCNPLAPVFSDTHLNALSSEKSSWRSFDEGLYEIGAIGNGFAYDNEMPRHKSYNYAFAISETLVSNGEYLEFIQDGGYARAEFWLSLGWDWINNMKVSHPLYWQKIDNEWFEFTLHGLMPLDLNLPVTHISYFEADAFANWRVARLPTEQELEIYLAASSFGIKAASEVQLQRGERTDIYHPTASNASCGQVWCWSKSHYSGYPSYKPYQGMLTEYNGKFMCNQFVLRGGCVATPVGHYRHSYRNFYAPHQRWMFSGIRLAKDI</sequence>
<protein>
    <submittedName>
        <fullName evidence="6">Sulfatase maturase</fullName>
    </submittedName>
</protein>
<keyword evidence="2" id="KW-0408">Iron</keyword>
<evidence type="ECO:0000259" key="4">
    <source>
        <dbReference type="Pfam" id="PF03781"/>
    </source>
</evidence>
<evidence type="ECO:0000256" key="3">
    <source>
        <dbReference type="ARBA" id="ARBA00037882"/>
    </source>
</evidence>
<comment type="caution">
    <text evidence="6">The sequence shown here is derived from an EMBL/GenBank/DDBJ whole genome shotgun (WGS) entry which is preliminary data.</text>
</comment>
<dbReference type="InterPro" id="IPR005532">
    <property type="entry name" value="SUMF_dom"/>
</dbReference>
<dbReference type="Pfam" id="PF12867">
    <property type="entry name" value="DinB_2"/>
    <property type="match status" value="1"/>
</dbReference>
<reference evidence="7" key="1">
    <citation type="submission" date="2016-07" db="EMBL/GenBank/DDBJ databases">
        <authorList>
            <person name="Florea S."/>
            <person name="Webb J.S."/>
            <person name="Jaromczyk J."/>
            <person name="Schardl C.L."/>
        </authorList>
    </citation>
    <scope>NUCLEOTIDE SEQUENCE [LARGE SCALE GENOMIC DNA]</scope>
    <source>
        <strain evidence="7">IPB1</strain>
    </source>
</reference>